<evidence type="ECO:0000256" key="1">
    <source>
        <dbReference type="SAM" id="SignalP"/>
    </source>
</evidence>
<dbReference type="InterPro" id="IPR041238">
    <property type="entry name" value="Rap1a"/>
</dbReference>
<feature type="signal peptide" evidence="1">
    <location>
        <begin position="1"/>
        <end position="23"/>
    </location>
</feature>
<dbReference type="Gene3D" id="1.10.890.40">
    <property type="match status" value="1"/>
</dbReference>
<evidence type="ECO:0000313" key="4">
    <source>
        <dbReference type="Proteomes" id="UP000695802"/>
    </source>
</evidence>
<proteinExistence type="predicted"/>
<protein>
    <recommendedName>
        <fullName evidence="2">Rap1a immunity protein domain-containing protein</fullName>
    </recommendedName>
</protein>
<evidence type="ECO:0000259" key="2">
    <source>
        <dbReference type="Pfam" id="PF18602"/>
    </source>
</evidence>
<organism evidence="3 4">
    <name type="scientific">Xanthomonas bonasiae</name>
    <dbReference type="NCBI Taxonomy" id="2810351"/>
    <lineage>
        <taxon>Bacteria</taxon>
        <taxon>Pseudomonadati</taxon>
        <taxon>Pseudomonadota</taxon>
        <taxon>Gammaproteobacteria</taxon>
        <taxon>Lysobacterales</taxon>
        <taxon>Lysobacteraceae</taxon>
        <taxon>Xanthomonas</taxon>
    </lineage>
</organism>
<dbReference type="Proteomes" id="UP000695802">
    <property type="component" value="Unassembled WGS sequence"/>
</dbReference>
<comment type="caution">
    <text evidence="3">The sequence shown here is derived from an EMBL/GenBank/DDBJ whole genome shotgun (WGS) entry which is preliminary data.</text>
</comment>
<sequence length="134" mass="14046">MSLRIPFLFALCVSAGGATPVLAAPAQTSNADVYQLSGTHLLQLLKGDPDAVAGLEPHLAERHRQQASEAAKFYIAGVADGAEGVQWCAGAGVLRHELADRVYTALSALPPAQLQQRASIAVIQALRASFPCSR</sequence>
<feature type="chain" id="PRO_5046031307" description="Rap1a immunity protein domain-containing protein" evidence="1">
    <location>
        <begin position="24"/>
        <end position="134"/>
    </location>
</feature>
<keyword evidence="4" id="KW-1185">Reference proteome</keyword>
<reference evidence="3 4" key="1">
    <citation type="submission" date="2021-02" db="EMBL/GenBank/DDBJ databases">
        <title>Taxonomically Unique Crown Gall-Associated Xanthomonas Stains Have Deficiency in Virulence Repertories.</title>
        <authorList>
            <person name="Mafakheri H."/>
            <person name="Taghavi S.M."/>
            <person name="Dimkic I."/>
            <person name="Nemanja K."/>
            <person name="Osdaghi E."/>
        </authorList>
    </citation>
    <scope>NUCLEOTIDE SEQUENCE [LARGE SCALE GENOMIC DNA]</scope>
    <source>
        <strain evidence="3 4">FX4</strain>
    </source>
</reference>
<accession>A0ABS3B620</accession>
<gene>
    <name evidence="3" type="ORF">JR064_18095</name>
</gene>
<dbReference type="Pfam" id="PF18602">
    <property type="entry name" value="Rap1a"/>
    <property type="match status" value="1"/>
</dbReference>
<feature type="domain" description="Rap1a immunity protein" evidence="2">
    <location>
        <begin position="60"/>
        <end position="132"/>
    </location>
</feature>
<keyword evidence="1" id="KW-0732">Signal</keyword>
<name>A0ABS3B620_9XANT</name>
<dbReference type="EMBL" id="JAFIWB010000025">
    <property type="protein sequence ID" value="MBN6104078.1"/>
    <property type="molecule type" value="Genomic_DNA"/>
</dbReference>
<dbReference type="RefSeq" id="WP_206230653.1">
    <property type="nucleotide sequence ID" value="NZ_JAFIWB010000025.1"/>
</dbReference>
<evidence type="ECO:0000313" key="3">
    <source>
        <dbReference type="EMBL" id="MBN6104078.1"/>
    </source>
</evidence>